<dbReference type="InterPro" id="IPR019587">
    <property type="entry name" value="Polyketide_cyclase/dehydratase"/>
</dbReference>
<keyword evidence="2" id="KW-1185">Reference proteome</keyword>
<evidence type="ECO:0008006" key="3">
    <source>
        <dbReference type="Google" id="ProtNLM"/>
    </source>
</evidence>
<comment type="caution">
    <text evidence="1">The sequence shown here is derived from an EMBL/GenBank/DDBJ whole genome shotgun (WGS) entry which is preliminary data.</text>
</comment>
<evidence type="ECO:0000313" key="1">
    <source>
        <dbReference type="EMBL" id="NNV57831.1"/>
    </source>
</evidence>
<dbReference type="InterPro" id="IPR023393">
    <property type="entry name" value="START-like_dom_sf"/>
</dbReference>
<evidence type="ECO:0000313" key="2">
    <source>
        <dbReference type="Proteomes" id="UP000598971"/>
    </source>
</evidence>
<accession>A0A8J8JYZ8</accession>
<sequence length="169" mass="19148">MRHLKLPLISFAILFCLVTGIGLLFPATVVVSRATNISAPYDTVYQYLNNVNHWKNWMAGADSTTITLNSAKQEGAGAAITIGTGHVQITKTTRDSIYTIWSSQQGHTQNSAFMLLPDDVHHQTVLQWYFKEEVGWYPWERFGTMANDKILGPIMEQSLDKLKRLLEKY</sequence>
<dbReference type="SUPFAM" id="SSF55961">
    <property type="entry name" value="Bet v1-like"/>
    <property type="match status" value="1"/>
</dbReference>
<proteinExistence type="predicted"/>
<dbReference type="AlphaFoldDB" id="A0A8J8JYZ8"/>
<dbReference type="Gene3D" id="3.30.530.20">
    <property type="match status" value="1"/>
</dbReference>
<name>A0A8J8JYZ8_9BACT</name>
<dbReference type="RefSeq" id="WP_171609780.1">
    <property type="nucleotide sequence ID" value="NZ_WHPF01000020.1"/>
</dbReference>
<reference evidence="1" key="1">
    <citation type="submission" date="2019-10" db="EMBL/GenBank/DDBJ databases">
        <title>Draft genome sequence of Panacibacter sp. KCS-6.</title>
        <authorList>
            <person name="Yim K.J."/>
        </authorList>
    </citation>
    <scope>NUCLEOTIDE SEQUENCE</scope>
    <source>
        <strain evidence="1">KCS-6</strain>
    </source>
</reference>
<gene>
    <name evidence="1" type="ORF">GD597_20350</name>
</gene>
<organism evidence="1 2">
    <name type="scientific">Limnovirga soli</name>
    <dbReference type="NCBI Taxonomy" id="2656915"/>
    <lineage>
        <taxon>Bacteria</taxon>
        <taxon>Pseudomonadati</taxon>
        <taxon>Bacteroidota</taxon>
        <taxon>Chitinophagia</taxon>
        <taxon>Chitinophagales</taxon>
        <taxon>Chitinophagaceae</taxon>
        <taxon>Limnovirga</taxon>
    </lineage>
</organism>
<dbReference type="Pfam" id="PF10604">
    <property type="entry name" value="Polyketide_cyc2"/>
    <property type="match status" value="1"/>
</dbReference>
<protein>
    <recommendedName>
        <fullName evidence="3">Polyketide cyclase</fullName>
    </recommendedName>
</protein>
<dbReference type="EMBL" id="WHPF01000020">
    <property type="protein sequence ID" value="NNV57831.1"/>
    <property type="molecule type" value="Genomic_DNA"/>
</dbReference>
<dbReference type="Proteomes" id="UP000598971">
    <property type="component" value="Unassembled WGS sequence"/>
</dbReference>